<gene>
    <name evidence="1" type="ORF">AKJ56_01570</name>
</gene>
<sequence>MVTGLKNPTEKAPYLLWREDDMWIAKDVETGVASQGKTRQEALKNLDDAVVLYRKETDESVDTTKEERETLEELGIGLDKVKAREENDEFPEFLR</sequence>
<evidence type="ECO:0000313" key="2">
    <source>
        <dbReference type="Proteomes" id="UP000070175"/>
    </source>
</evidence>
<dbReference type="InterPro" id="IPR055811">
    <property type="entry name" value="DUF7387"/>
</dbReference>
<dbReference type="EMBL" id="LHYJ01000019">
    <property type="protein sequence ID" value="KXB08313.1"/>
    <property type="molecule type" value="Genomic_DNA"/>
</dbReference>
<dbReference type="Gene3D" id="3.30.160.250">
    <property type="match status" value="1"/>
</dbReference>
<comment type="caution">
    <text evidence="1">The sequence shown here is derived from an EMBL/GenBank/DDBJ whole genome shotgun (WGS) entry which is preliminary data.</text>
</comment>
<dbReference type="InterPro" id="IPR035069">
    <property type="entry name" value="TTHA1013/TTHA0281-like"/>
</dbReference>
<dbReference type="AlphaFoldDB" id="A0A133VPH4"/>
<protein>
    <recommendedName>
        <fullName evidence="3">HicB-like antitoxin of toxin-antitoxin system domain-containing protein</fullName>
    </recommendedName>
</protein>
<evidence type="ECO:0008006" key="3">
    <source>
        <dbReference type="Google" id="ProtNLM"/>
    </source>
</evidence>
<evidence type="ECO:0000313" key="1">
    <source>
        <dbReference type="EMBL" id="KXB08313.1"/>
    </source>
</evidence>
<keyword evidence="2" id="KW-1185">Reference proteome</keyword>
<dbReference type="Pfam" id="PF24113">
    <property type="entry name" value="DUF7387"/>
    <property type="match status" value="1"/>
</dbReference>
<name>A0A133VPH4_9EURY</name>
<reference evidence="1 2" key="1">
    <citation type="journal article" date="2016" name="Sci. Rep.">
        <title>Metabolic traits of an uncultured archaeal lineage -MSBL1- from brine pools of the Red Sea.</title>
        <authorList>
            <person name="Mwirichia R."/>
            <person name="Alam I."/>
            <person name="Rashid M."/>
            <person name="Vinu M."/>
            <person name="Ba-Alawi W."/>
            <person name="Anthony Kamau A."/>
            <person name="Kamanda Ngugi D."/>
            <person name="Goker M."/>
            <person name="Klenk H.P."/>
            <person name="Bajic V."/>
            <person name="Stingl U."/>
        </authorList>
    </citation>
    <scope>NUCLEOTIDE SEQUENCE [LARGE SCALE GENOMIC DNA]</scope>
    <source>
        <strain evidence="1">SCGC-AAA382N08</strain>
    </source>
</reference>
<accession>A0A133VPH4</accession>
<organism evidence="1 2">
    <name type="scientific">candidate division MSBL1 archaeon SCGC-AAA382N08</name>
    <dbReference type="NCBI Taxonomy" id="1698285"/>
    <lineage>
        <taxon>Archaea</taxon>
        <taxon>Methanobacteriati</taxon>
        <taxon>Methanobacteriota</taxon>
        <taxon>candidate division MSBL1</taxon>
    </lineage>
</organism>
<proteinExistence type="predicted"/>
<dbReference type="Proteomes" id="UP000070175">
    <property type="component" value="Unassembled WGS sequence"/>
</dbReference>
<dbReference type="SUPFAM" id="SSF143100">
    <property type="entry name" value="TTHA1013/TTHA0281-like"/>
    <property type="match status" value="1"/>
</dbReference>